<dbReference type="Proteomes" id="UP000501690">
    <property type="component" value="Linkage Group LG7"/>
</dbReference>
<feature type="compositionally biased region" description="Acidic residues" evidence="1">
    <location>
        <begin position="52"/>
        <end position="69"/>
    </location>
</feature>
<proteinExistence type="predicted"/>
<organism evidence="2 3">
    <name type="scientific">Vigna unguiculata</name>
    <name type="common">Cowpea</name>
    <dbReference type="NCBI Taxonomy" id="3917"/>
    <lineage>
        <taxon>Eukaryota</taxon>
        <taxon>Viridiplantae</taxon>
        <taxon>Streptophyta</taxon>
        <taxon>Embryophyta</taxon>
        <taxon>Tracheophyta</taxon>
        <taxon>Spermatophyta</taxon>
        <taxon>Magnoliopsida</taxon>
        <taxon>eudicotyledons</taxon>
        <taxon>Gunneridae</taxon>
        <taxon>Pentapetalae</taxon>
        <taxon>rosids</taxon>
        <taxon>fabids</taxon>
        <taxon>Fabales</taxon>
        <taxon>Fabaceae</taxon>
        <taxon>Papilionoideae</taxon>
        <taxon>50 kb inversion clade</taxon>
        <taxon>NPAAA clade</taxon>
        <taxon>indigoferoid/millettioid clade</taxon>
        <taxon>Phaseoleae</taxon>
        <taxon>Vigna</taxon>
    </lineage>
</organism>
<keyword evidence="3" id="KW-1185">Reference proteome</keyword>
<protein>
    <submittedName>
        <fullName evidence="2">Uncharacterized protein</fullName>
    </submittedName>
</protein>
<evidence type="ECO:0000256" key="1">
    <source>
        <dbReference type="SAM" id="MobiDB-lite"/>
    </source>
</evidence>
<dbReference type="AlphaFoldDB" id="A0A4D6MCQ9"/>
<feature type="region of interest" description="Disordered" evidence="1">
    <location>
        <begin position="52"/>
        <end position="111"/>
    </location>
</feature>
<dbReference type="EMBL" id="CP039351">
    <property type="protein sequence ID" value="QCD99212.1"/>
    <property type="molecule type" value="Genomic_DNA"/>
</dbReference>
<reference evidence="2 3" key="1">
    <citation type="submission" date="2019-04" db="EMBL/GenBank/DDBJ databases">
        <title>An improved genome assembly and genetic linkage map for asparagus bean, Vigna unguiculata ssp. sesquipedialis.</title>
        <authorList>
            <person name="Xia Q."/>
            <person name="Zhang R."/>
            <person name="Dong Y."/>
        </authorList>
    </citation>
    <scope>NUCLEOTIDE SEQUENCE [LARGE SCALE GENOMIC DNA]</scope>
    <source>
        <tissue evidence="2">Leaf</tissue>
    </source>
</reference>
<gene>
    <name evidence="2" type="ORF">DEO72_LG7g493</name>
</gene>
<evidence type="ECO:0000313" key="3">
    <source>
        <dbReference type="Proteomes" id="UP000501690"/>
    </source>
</evidence>
<accession>A0A4D6MCQ9</accession>
<feature type="compositionally biased region" description="Basic and acidic residues" evidence="1">
    <location>
        <begin position="74"/>
        <end position="83"/>
    </location>
</feature>
<sequence>MELVNYVEQRRDEVDIYVENIINETLNIEFVEFIEGGTSNGVEGEGVEIEEEGEVGVEGEGVEIDEGDAGVEGKSVEFHKEVGVDVESEDDLGERGEHGEVGEGANIDYQG</sequence>
<evidence type="ECO:0000313" key="2">
    <source>
        <dbReference type="EMBL" id="QCD99212.1"/>
    </source>
</evidence>
<name>A0A4D6MCQ9_VIGUN</name>